<dbReference type="EMBL" id="AAMCCN010000001">
    <property type="protein sequence ID" value="EDF8494971.1"/>
    <property type="molecule type" value="Genomic_DNA"/>
</dbReference>
<accession>A0A3V2HZ08</accession>
<protein>
    <submittedName>
        <fullName evidence="1">Antitoxin of toxin-antitoxin stability system</fullName>
    </submittedName>
</protein>
<dbReference type="RefSeq" id="WP_032950152.1">
    <property type="nucleotide sequence ID" value="NZ_AP019692.1"/>
</dbReference>
<gene>
    <name evidence="1" type="ORF">A3030_19775</name>
    <name evidence="2" type="ORF">B6442_02575</name>
</gene>
<reference evidence="1" key="2">
    <citation type="submission" date="2018-07" db="EMBL/GenBank/DDBJ databases">
        <authorList>
            <consortium name="NARMS: The National Antimicrobial Resistance Monitoring System"/>
        </authorList>
    </citation>
    <scope>NUCLEOTIDE SEQUENCE</scope>
    <source>
        <strain evidence="1">CVM N57491F</strain>
    </source>
</reference>
<sequence>MSKVIVTTVYQLDELSDAAREKARAWYREGSFDYDWFDAVYEDFQHICDILGVRLKTRAVRLYGGHTRQEPCIWFRGFWSQGDGACFEADYAWQPQASRQIRDYAPQDAGLHRIADALQAIQRRNFWQLHAEIRHRGNYYHEYCMVIAVGRDCATGQAMTVDAETSVSEALRELARWLYRRLEDEYACLTSDDAVDEAIAANEYTFTESGHRFG</sequence>
<evidence type="ECO:0000313" key="1">
    <source>
        <dbReference type="EMBL" id="ECS3352070.1"/>
    </source>
</evidence>
<comment type="caution">
    <text evidence="1">The sequence shown here is derived from an EMBL/GenBank/DDBJ whole genome shotgun (WGS) entry which is preliminary data.</text>
</comment>
<reference evidence="2" key="1">
    <citation type="submission" date="2018-07" db="EMBL/GenBank/DDBJ databases">
        <authorList>
            <consortium name="GenomeTrakr network: Whole genome sequencing for foodborne pathogen traceback"/>
        </authorList>
    </citation>
    <scope>NUCLEOTIDE SEQUENCE</scope>
    <source>
        <strain evidence="2">ADRDL-1057</strain>
    </source>
</reference>
<proteinExistence type="predicted"/>
<evidence type="ECO:0000313" key="2">
    <source>
        <dbReference type="EMBL" id="EDF8494971.1"/>
    </source>
</evidence>
<dbReference type="EMBL" id="AAKJGI010000023">
    <property type="protein sequence ID" value="ECS3352070.1"/>
    <property type="molecule type" value="Genomic_DNA"/>
</dbReference>
<name>A0A3V2HZ08_SALSE</name>
<organism evidence="1">
    <name type="scientific">Salmonella senftenberg</name>
    <dbReference type="NCBI Taxonomy" id="28150"/>
    <lineage>
        <taxon>Bacteria</taxon>
        <taxon>Pseudomonadati</taxon>
        <taxon>Pseudomonadota</taxon>
        <taxon>Gammaproteobacteria</taxon>
        <taxon>Enterobacterales</taxon>
        <taxon>Enterobacteriaceae</taxon>
        <taxon>Salmonella</taxon>
    </lineage>
</organism>
<dbReference type="AlphaFoldDB" id="A0A3V2HZ08"/>